<dbReference type="InterPro" id="IPR036412">
    <property type="entry name" value="HAD-like_sf"/>
</dbReference>
<reference evidence="1 2" key="1">
    <citation type="submission" date="2014-04" db="EMBL/GenBank/DDBJ databases">
        <title>Genome evolution of avian class.</title>
        <authorList>
            <person name="Zhang G."/>
            <person name="Li C."/>
        </authorList>
    </citation>
    <scope>NUCLEOTIDE SEQUENCE [LARGE SCALE GENOMIC DNA]</scope>
    <source>
        <strain evidence="1">BGI_N325</strain>
    </source>
</reference>
<feature type="non-terminal residue" evidence="1">
    <location>
        <position position="65"/>
    </location>
</feature>
<keyword evidence="1" id="KW-0378">Hydrolase</keyword>
<dbReference type="SUPFAM" id="SSF56784">
    <property type="entry name" value="HAD-like"/>
    <property type="match status" value="1"/>
</dbReference>
<dbReference type="GO" id="GO:0016787">
    <property type="term" value="F:hydrolase activity"/>
    <property type="evidence" value="ECO:0007669"/>
    <property type="project" value="UniProtKB-KW"/>
</dbReference>
<dbReference type="Gene3D" id="3.40.50.1000">
    <property type="entry name" value="HAD superfamily/HAD-like"/>
    <property type="match status" value="1"/>
</dbReference>
<dbReference type="Proteomes" id="UP000053615">
    <property type="component" value="Unassembled WGS sequence"/>
</dbReference>
<feature type="non-terminal residue" evidence="1">
    <location>
        <position position="1"/>
    </location>
</feature>
<protein>
    <submittedName>
        <fullName evidence="1">Bifunctional epoxide hydrolase 2</fullName>
    </submittedName>
</protein>
<dbReference type="InterPro" id="IPR023214">
    <property type="entry name" value="HAD_sf"/>
</dbReference>
<sequence length="65" mass="7445">GFKTCVLTNNWVDDSTGRLFTATLMTLLRRHFDLVIESCRVGVQKPHLEMYTHALDVLQAKPQEV</sequence>
<dbReference type="AlphaFoldDB" id="A0A091L2D3"/>
<dbReference type="PANTHER" id="PTHR47829">
    <property type="entry name" value="HYDROLASE, PUTATIVE (AFU_ORTHOLOGUE AFUA_1G12880)-RELATED"/>
    <property type="match status" value="1"/>
</dbReference>
<evidence type="ECO:0000313" key="2">
    <source>
        <dbReference type="Proteomes" id="UP000053615"/>
    </source>
</evidence>
<gene>
    <name evidence="1" type="ORF">N325_10207</name>
</gene>
<evidence type="ECO:0000313" key="1">
    <source>
        <dbReference type="EMBL" id="KFP34044.1"/>
    </source>
</evidence>
<dbReference type="PANTHER" id="PTHR47829:SF1">
    <property type="entry name" value="HAD FAMILY PHOSPHATASE"/>
    <property type="match status" value="1"/>
</dbReference>
<accession>A0A091L2D3</accession>
<organism evidence="1 2">
    <name type="scientific">Colius striatus</name>
    <name type="common">Speckled mousebird</name>
    <dbReference type="NCBI Taxonomy" id="57412"/>
    <lineage>
        <taxon>Eukaryota</taxon>
        <taxon>Metazoa</taxon>
        <taxon>Chordata</taxon>
        <taxon>Craniata</taxon>
        <taxon>Vertebrata</taxon>
        <taxon>Euteleostomi</taxon>
        <taxon>Archelosauria</taxon>
        <taxon>Archosauria</taxon>
        <taxon>Dinosauria</taxon>
        <taxon>Saurischia</taxon>
        <taxon>Theropoda</taxon>
        <taxon>Coelurosauria</taxon>
        <taxon>Aves</taxon>
        <taxon>Neognathae</taxon>
        <taxon>Neoaves</taxon>
        <taxon>Telluraves</taxon>
        <taxon>Coraciimorphae</taxon>
        <taxon>Coliiformes</taxon>
        <taxon>Coliidae</taxon>
        <taxon>Colius</taxon>
    </lineage>
</organism>
<dbReference type="InterPro" id="IPR052898">
    <property type="entry name" value="ACAD10-like"/>
</dbReference>
<name>A0A091L2D3_COLST</name>
<keyword evidence="2" id="KW-1185">Reference proteome</keyword>
<dbReference type="EMBL" id="KK551985">
    <property type="protein sequence ID" value="KFP34044.1"/>
    <property type="molecule type" value="Genomic_DNA"/>
</dbReference>
<proteinExistence type="predicted"/>